<dbReference type="EMBL" id="MLJW01002790">
    <property type="protein sequence ID" value="OIQ73657.1"/>
    <property type="molecule type" value="Genomic_DNA"/>
</dbReference>
<name>A0A1J5PQ83_9ZZZZ</name>
<accession>A0A1J5PQ83</accession>
<evidence type="ECO:0000256" key="1">
    <source>
        <dbReference type="ARBA" id="ARBA00013258"/>
    </source>
</evidence>
<dbReference type="PANTHER" id="PTHR42681">
    <property type="entry name" value="MALONYL-COA-ACYL CARRIER PROTEIN TRANSACYLASE, MITOCHONDRIAL"/>
    <property type="match status" value="1"/>
</dbReference>
<sequence>MAAVIGLDDNVVEESIQTLMNNSGEKIFIANYNGPGQLVLSGSKQGIKEACRLFKSMGAKRAVVLPIEGAFHTPLMNEVELKYRKSIQDISFKTPIIPICQCADSKINFESEFVKLNLMSHMTSSVNWTKMVNRLVNFGVTEFIEIGTDDTLQKIVRRMYPDLKVSSILQIETYKGLIRDYSL</sequence>
<comment type="caution">
    <text evidence="6">The sequence shown here is derived from an EMBL/GenBank/DDBJ whole genome shotgun (WGS) entry which is preliminary data.</text>
</comment>
<keyword evidence="2 6" id="KW-0808">Transferase</keyword>
<dbReference type="Gene3D" id="3.40.366.10">
    <property type="entry name" value="Malonyl-Coenzyme A Acyl Carrier Protein, domain 2"/>
    <property type="match status" value="1"/>
</dbReference>
<dbReference type="InterPro" id="IPR050858">
    <property type="entry name" value="Mal-CoA-ACP_Trans/PKS_FabD"/>
</dbReference>
<feature type="domain" description="Malonyl-CoA:ACP transacylase (MAT)" evidence="5">
    <location>
        <begin position="1"/>
        <end position="181"/>
    </location>
</feature>
<dbReference type="AlphaFoldDB" id="A0A1J5PQ83"/>
<dbReference type="SUPFAM" id="SSF52151">
    <property type="entry name" value="FabD/lysophospholipase-like"/>
    <property type="match status" value="1"/>
</dbReference>
<evidence type="ECO:0000256" key="4">
    <source>
        <dbReference type="ARBA" id="ARBA00048462"/>
    </source>
</evidence>
<comment type="catalytic activity">
    <reaction evidence="4">
        <text>holo-[ACP] + malonyl-CoA = malonyl-[ACP] + CoA</text>
        <dbReference type="Rhea" id="RHEA:41792"/>
        <dbReference type="Rhea" id="RHEA-COMP:9623"/>
        <dbReference type="Rhea" id="RHEA-COMP:9685"/>
        <dbReference type="ChEBI" id="CHEBI:57287"/>
        <dbReference type="ChEBI" id="CHEBI:57384"/>
        <dbReference type="ChEBI" id="CHEBI:64479"/>
        <dbReference type="ChEBI" id="CHEBI:78449"/>
        <dbReference type="EC" id="2.3.1.39"/>
    </reaction>
</comment>
<proteinExistence type="predicted"/>
<gene>
    <name evidence="6" type="primary">fabD_13</name>
    <name evidence="6" type="ORF">GALL_447050</name>
</gene>
<dbReference type="InterPro" id="IPR016035">
    <property type="entry name" value="Acyl_Trfase/lysoPLipase"/>
</dbReference>
<dbReference type="InterPro" id="IPR001227">
    <property type="entry name" value="Ac_transferase_dom_sf"/>
</dbReference>
<dbReference type="GO" id="GO:0005829">
    <property type="term" value="C:cytosol"/>
    <property type="evidence" value="ECO:0007669"/>
    <property type="project" value="TreeGrafter"/>
</dbReference>
<evidence type="ECO:0000313" key="6">
    <source>
        <dbReference type="EMBL" id="OIQ73657.1"/>
    </source>
</evidence>
<dbReference type="FunFam" id="3.30.70.250:FF:000001">
    <property type="entry name" value="Malonyl CoA-acyl carrier protein transacylase"/>
    <property type="match status" value="1"/>
</dbReference>
<dbReference type="GO" id="GO:0004314">
    <property type="term" value="F:[acyl-carrier-protein] S-malonyltransferase activity"/>
    <property type="evidence" value="ECO:0007669"/>
    <property type="project" value="UniProtKB-EC"/>
</dbReference>
<dbReference type="PANTHER" id="PTHR42681:SF1">
    <property type="entry name" value="MALONYL-COA-ACYL CARRIER PROTEIN TRANSACYLASE, MITOCHONDRIAL"/>
    <property type="match status" value="1"/>
</dbReference>
<dbReference type="InterPro" id="IPR016036">
    <property type="entry name" value="Malonyl_transacylase_ACP-bd"/>
</dbReference>
<evidence type="ECO:0000256" key="3">
    <source>
        <dbReference type="ARBA" id="ARBA00023315"/>
    </source>
</evidence>
<dbReference type="SMART" id="SM00827">
    <property type="entry name" value="PKS_AT"/>
    <property type="match status" value="1"/>
</dbReference>
<reference evidence="6" key="1">
    <citation type="submission" date="2016-10" db="EMBL/GenBank/DDBJ databases">
        <title>Sequence of Gallionella enrichment culture.</title>
        <authorList>
            <person name="Poehlein A."/>
            <person name="Muehling M."/>
            <person name="Daniel R."/>
        </authorList>
    </citation>
    <scope>NUCLEOTIDE SEQUENCE</scope>
</reference>
<dbReference type="GO" id="GO:0006633">
    <property type="term" value="P:fatty acid biosynthetic process"/>
    <property type="evidence" value="ECO:0007669"/>
    <property type="project" value="TreeGrafter"/>
</dbReference>
<dbReference type="EC" id="2.3.1.39" evidence="1"/>
<evidence type="ECO:0000256" key="2">
    <source>
        <dbReference type="ARBA" id="ARBA00022679"/>
    </source>
</evidence>
<protein>
    <recommendedName>
        <fullName evidence="1">[acyl-carrier-protein] S-malonyltransferase</fullName>
        <ecNumber evidence="1">2.3.1.39</ecNumber>
    </recommendedName>
</protein>
<dbReference type="SUPFAM" id="SSF55048">
    <property type="entry name" value="Probable ACP-binding domain of malonyl-CoA ACP transacylase"/>
    <property type="match status" value="1"/>
</dbReference>
<evidence type="ECO:0000259" key="5">
    <source>
        <dbReference type="SMART" id="SM00827"/>
    </source>
</evidence>
<organism evidence="6">
    <name type="scientific">mine drainage metagenome</name>
    <dbReference type="NCBI Taxonomy" id="410659"/>
    <lineage>
        <taxon>unclassified sequences</taxon>
        <taxon>metagenomes</taxon>
        <taxon>ecological metagenomes</taxon>
    </lineage>
</organism>
<dbReference type="InterPro" id="IPR014043">
    <property type="entry name" value="Acyl_transferase_dom"/>
</dbReference>
<keyword evidence="3 6" id="KW-0012">Acyltransferase</keyword>